<gene>
    <name evidence="2" type="ORF">AU378_18860</name>
</gene>
<evidence type="ECO:0000256" key="1">
    <source>
        <dbReference type="SAM" id="Phobius"/>
    </source>
</evidence>
<evidence type="ECO:0000313" key="3">
    <source>
        <dbReference type="Proteomes" id="UP000070513"/>
    </source>
</evidence>
<dbReference type="AlphaFoldDB" id="A0A135W696"/>
<dbReference type="RefSeq" id="WP_062652950.1">
    <property type="nucleotide sequence ID" value="NZ_LPUR01000017.1"/>
</dbReference>
<name>A0A135W696_9FLAO</name>
<organism evidence="2 3">
    <name type="scientific">Chryseobacterium kwangjuense</name>
    <dbReference type="NCBI Taxonomy" id="267125"/>
    <lineage>
        <taxon>Bacteria</taxon>
        <taxon>Pseudomonadati</taxon>
        <taxon>Bacteroidota</taxon>
        <taxon>Flavobacteriia</taxon>
        <taxon>Flavobacteriales</taxon>
        <taxon>Weeksellaceae</taxon>
        <taxon>Chryseobacterium group</taxon>
        <taxon>Chryseobacterium</taxon>
    </lineage>
</organism>
<reference evidence="3" key="1">
    <citation type="submission" date="2015-12" db="EMBL/GenBank/DDBJ databases">
        <title>Genome sequence of a biocontrol rhizobacterium Chryseobacterium kwangjuense strain KJ1R5 isolated from pepper (Capsicum annuum L.).</title>
        <authorList>
            <person name="Jeong J.-J."/>
            <person name="Park H."/>
            <person name="Mannaa M."/>
            <person name="Sang M.K."/>
            <person name="Choi I.-G."/>
            <person name="Kim K.D."/>
        </authorList>
    </citation>
    <scope>NUCLEOTIDE SEQUENCE [LARGE SCALE GENOMIC DNA]</scope>
    <source>
        <strain evidence="3">KJ1R5</strain>
    </source>
</reference>
<proteinExistence type="predicted"/>
<feature type="transmembrane region" description="Helical" evidence="1">
    <location>
        <begin position="32"/>
        <end position="55"/>
    </location>
</feature>
<dbReference type="Proteomes" id="UP000070513">
    <property type="component" value="Unassembled WGS sequence"/>
</dbReference>
<dbReference type="OrthoDB" id="1452486at2"/>
<keyword evidence="1" id="KW-0472">Membrane</keyword>
<feature type="transmembrane region" description="Helical" evidence="1">
    <location>
        <begin position="67"/>
        <end position="85"/>
    </location>
</feature>
<evidence type="ECO:0000313" key="2">
    <source>
        <dbReference type="EMBL" id="KXH80460.1"/>
    </source>
</evidence>
<keyword evidence="1" id="KW-0812">Transmembrane</keyword>
<dbReference type="EMBL" id="LPUR01000017">
    <property type="protein sequence ID" value="KXH80460.1"/>
    <property type="molecule type" value="Genomic_DNA"/>
</dbReference>
<keyword evidence="1" id="KW-1133">Transmembrane helix</keyword>
<accession>A0A135W696</accession>
<feature type="transmembrane region" description="Helical" evidence="1">
    <location>
        <begin position="110"/>
        <end position="130"/>
    </location>
</feature>
<reference evidence="2 3" key="2">
    <citation type="journal article" date="2016" name="Genome Announc.">
        <title>Draft Genome Sequence of a Biocontrol Rhizobacterium, Chryseobacterium kwangjuense Strain KJ1R5, Isolated from Pepper (Capsicum annuum).</title>
        <authorList>
            <person name="Jeong J.J."/>
            <person name="Park H."/>
            <person name="Park B.H."/>
            <person name="Mannaa M."/>
            <person name="Sang M.K."/>
            <person name="Choi I.G."/>
            <person name="Kim K.D."/>
        </authorList>
    </citation>
    <scope>NUCLEOTIDE SEQUENCE [LARGE SCALE GENOMIC DNA]</scope>
    <source>
        <strain evidence="2 3">KJ1R5</strain>
    </source>
</reference>
<comment type="caution">
    <text evidence="2">The sequence shown here is derived from an EMBL/GenBank/DDBJ whole genome shotgun (WGS) entry which is preliminary data.</text>
</comment>
<sequence length="174" mass="20884">MNKIKRAYYYLFYKLYKHYEDSSTPWWSDFKASASIGALEIWLLLSILNYFLLLTGKETGGLTLQQPLIFIPIAILFLLHYFSFIRNDAWKKYNGEFDQLHKEKNKKNGIIVWIIIILIILNTIFSYYLLFDRAKRNHTGPYSKEYMKEQKIKDSIDTAKYNKEMQDIRDNVRK</sequence>
<protein>
    <submittedName>
        <fullName evidence="2">Uncharacterized protein</fullName>
    </submittedName>
</protein>